<reference evidence="3 4" key="1">
    <citation type="journal article" date="2021" name="Front. Microbiol.">
        <title>Aerobic Denitrification and Heterotrophic Sulfur Oxidation in the Genus Halomonas Revealed by Six Novel Species Characterizations and Genome-Based Analysis.</title>
        <authorList>
            <person name="Wang L."/>
            <person name="Shao Z."/>
        </authorList>
    </citation>
    <scope>NUCLEOTIDE SEQUENCE [LARGE SCALE GENOMIC DNA]</scope>
    <source>
        <strain evidence="3 4">MCCC 1A05748</strain>
    </source>
</reference>
<accession>A0ABS9BAK3</accession>
<keyword evidence="1" id="KW-0175">Coiled coil</keyword>
<evidence type="ECO:0000313" key="3">
    <source>
        <dbReference type="EMBL" id="MCE8049025.1"/>
    </source>
</evidence>
<comment type="caution">
    <text evidence="3">The sequence shown here is derived from an EMBL/GenBank/DDBJ whole genome shotgun (WGS) entry which is preliminary data.</text>
</comment>
<dbReference type="InterPro" id="IPR029787">
    <property type="entry name" value="Nucleotide_cyclase"/>
</dbReference>
<evidence type="ECO:0000313" key="4">
    <source>
        <dbReference type="Proteomes" id="UP001320154"/>
    </source>
</evidence>
<dbReference type="Gene3D" id="3.30.70.270">
    <property type="match status" value="1"/>
</dbReference>
<keyword evidence="4" id="KW-1185">Reference proteome</keyword>
<gene>
    <name evidence="3" type="ORF">HOP60_20135</name>
</gene>
<dbReference type="NCBIfam" id="TIGR00254">
    <property type="entry name" value="GGDEF"/>
    <property type="match status" value="1"/>
</dbReference>
<dbReference type="SUPFAM" id="SSF55073">
    <property type="entry name" value="Nucleotide cyclase"/>
    <property type="match status" value="1"/>
</dbReference>
<feature type="domain" description="GGDEF" evidence="2">
    <location>
        <begin position="61"/>
        <end position="194"/>
    </location>
</feature>
<evidence type="ECO:0000256" key="1">
    <source>
        <dbReference type="SAM" id="Coils"/>
    </source>
</evidence>
<organism evidence="3 4">
    <name type="scientific">Billgrantia desiderata</name>
    <dbReference type="NCBI Taxonomy" id="52021"/>
    <lineage>
        <taxon>Bacteria</taxon>
        <taxon>Pseudomonadati</taxon>
        <taxon>Pseudomonadota</taxon>
        <taxon>Gammaproteobacteria</taxon>
        <taxon>Oceanospirillales</taxon>
        <taxon>Halomonadaceae</taxon>
        <taxon>Billgrantia</taxon>
    </lineage>
</organism>
<dbReference type="InterPro" id="IPR043128">
    <property type="entry name" value="Rev_trsase/Diguanyl_cyclase"/>
</dbReference>
<name>A0ABS9BAK3_9GAMM</name>
<protein>
    <submittedName>
        <fullName evidence="3">GGDEF domain-containing protein</fullName>
    </submittedName>
</protein>
<dbReference type="InterPro" id="IPR000160">
    <property type="entry name" value="GGDEF_dom"/>
</dbReference>
<evidence type="ECO:0000259" key="2">
    <source>
        <dbReference type="PROSITE" id="PS50887"/>
    </source>
</evidence>
<dbReference type="InterPro" id="IPR052163">
    <property type="entry name" value="DGC-Regulatory_Protein"/>
</dbReference>
<feature type="coiled-coil region" evidence="1">
    <location>
        <begin position="6"/>
        <end position="33"/>
    </location>
</feature>
<dbReference type="CDD" id="cd01949">
    <property type="entry name" value="GGDEF"/>
    <property type="match status" value="1"/>
</dbReference>
<dbReference type="PANTHER" id="PTHR46663:SF2">
    <property type="entry name" value="GGDEF DOMAIN-CONTAINING PROTEIN"/>
    <property type="match status" value="1"/>
</dbReference>
<dbReference type="SMART" id="SM00267">
    <property type="entry name" value="GGDEF"/>
    <property type="match status" value="1"/>
</dbReference>
<dbReference type="PANTHER" id="PTHR46663">
    <property type="entry name" value="DIGUANYLATE CYCLASE DGCT-RELATED"/>
    <property type="match status" value="1"/>
</dbReference>
<dbReference type="EMBL" id="JABFTQ010000017">
    <property type="protein sequence ID" value="MCE8049025.1"/>
    <property type="molecule type" value="Genomic_DNA"/>
</dbReference>
<dbReference type="PROSITE" id="PS50887">
    <property type="entry name" value="GGDEF"/>
    <property type="match status" value="1"/>
</dbReference>
<sequence>MLEARIAERTRRLEEANRLLQQSHEQLQHQANHDVLTGLANRKLLNQRLQEARARVDRHGGHFAMAVVDLNGFKPINDTLGHAIGDRVLVELAQRLQATARQTDVVARVGGDEFVLLLEDLPPDEREAIRHKLLTCCHPPIEMEDGPAIPLSISVGIAIYPNDTLDLDTLFTLADNAMYQDKMASRAAMGSPPTPMAAPRRPG</sequence>
<dbReference type="Pfam" id="PF00990">
    <property type="entry name" value="GGDEF"/>
    <property type="match status" value="1"/>
</dbReference>
<dbReference type="Proteomes" id="UP001320154">
    <property type="component" value="Unassembled WGS sequence"/>
</dbReference>
<proteinExistence type="predicted"/>